<dbReference type="PRINTS" id="PR00081">
    <property type="entry name" value="GDHRDH"/>
</dbReference>
<proteinExistence type="predicted"/>
<sequence>MSLPVVKTDLSGQIVLVTGANTGIGLEAAKHFATMKPSRLIITCRSEEKTAAAVALIEKETGFTHVEGFVLELTSFASVLSFVEKFEKDVGSLDILVANAGVLPVTFTPTQDGWETTVQVNHLSTALLCFLLLPSLARAGEARSRLSRLVIVASETHAWSDFAEGRTGGSGVLEYLNKKDVFEENIQKRYPESKLLNVLFTRALAKHLRLSNRVVVNCVTPGLCRSDLARQVDSPQLKAQLANARSSEEGSRQLIWASVGPESATEDHVKNLHGTYIVNTQVTDPSQWVRSEEGQRVQEKVWVSDEFQSLQLWLNTFDRPKPSRFCPRYPLA</sequence>
<name>A0ABP1DHP9_9APHY</name>
<reference evidence="3" key="1">
    <citation type="submission" date="2024-04" db="EMBL/GenBank/DDBJ databases">
        <authorList>
            <person name="Shaw F."/>
            <person name="Minotto A."/>
        </authorList>
    </citation>
    <scope>NUCLEOTIDE SEQUENCE [LARGE SCALE GENOMIC DNA]</scope>
</reference>
<dbReference type="Proteomes" id="UP001497453">
    <property type="component" value="Chromosome 4"/>
</dbReference>
<keyword evidence="3" id="KW-1185">Reference proteome</keyword>
<gene>
    <name evidence="2" type="ORF">GFSPODELE1_LOCUS6321</name>
</gene>
<dbReference type="Gene3D" id="3.40.50.720">
    <property type="entry name" value="NAD(P)-binding Rossmann-like Domain"/>
    <property type="match status" value="1"/>
</dbReference>
<dbReference type="EMBL" id="OZ037947">
    <property type="protein sequence ID" value="CAL1707351.1"/>
    <property type="molecule type" value="Genomic_DNA"/>
</dbReference>
<evidence type="ECO:0000313" key="3">
    <source>
        <dbReference type="Proteomes" id="UP001497453"/>
    </source>
</evidence>
<accession>A0ABP1DHP9</accession>
<dbReference type="InterPro" id="IPR036291">
    <property type="entry name" value="NAD(P)-bd_dom_sf"/>
</dbReference>
<dbReference type="InterPro" id="IPR002347">
    <property type="entry name" value="SDR_fam"/>
</dbReference>
<dbReference type="PANTHER" id="PTHR43157">
    <property type="entry name" value="PHOSPHATIDYLINOSITOL-GLYCAN BIOSYNTHESIS CLASS F PROTEIN-RELATED"/>
    <property type="match status" value="1"/>
</dbReference>
<evidence type="ECO:0000313" key="2">
    <source>
        <dbReference type="EMBL" id="CAL1707351.1"/>
    </source>
</evidence>
<dbReference type="SUPFAM" id="SSF51735">
    <property type="entry name" value="NAD(P)-binding Rossmann-fold domains"/>
    <property type="match status" value="1"/>
</dbReference>
<organism evidence="2 3">
    <name type="scientific">Somion occarium</name>
    <dbReference type="NCBI Taxonomy" id="3059160"/>
    <lineage>
        <taxon>Eukaryota</taxon>
        <taxon>Fungi</taxon>
        <taxon>Dikarya</taxon>
        <taxon>Basidiomycota</taxon>
        <taxon>Agaricomycotina</taxon>
        <taxon>Agaricomycetes</taxon>
        <taxon>Polyporales</taxon>
        <taxon>Cerrenaceae</taxon>
        <taxon>Somion</taxon>
    </lineage>
</organism>
<evidence type="ECO:0000256" key="1">
    <source>
        <dbReference type="ARBA" id="ARBA00023002"/>
    </source>
</evidence>
<protein>
    <submittedName>
        <fullName evidence="2">Uncharacterized protein</fullName>
    </submittedName>
</protein>
<dbReference type="Pfam" id="PF00106">
    <property type="entry name" value="adh_short"/>
    <property type="match status" value="1"/>
</dbReference>
<keyword evidence="1" id="KW-0560">Oxidoreductase</keyword>
<dbReference type="PANTHER" id="PTHR43157:SF31">
    <property type="entry name" value="PHOSPHATIDYLINOSITOL-GLYCAN BIOSYNTHESIS CLASS F PROTEIN"/>
    <property type="match status" value="1"/>
</dbReference>